<evidence type="ECO:0000313" key="4">
    <source>
        <dbReference type="Proteomes" id="UP000256388"/>
    </source>
</evidence>
<feature type="signal peptide" evidence="1">
    <location>
        <begin position="1"/>
        <end position="19"/>
    </location>
</feature>
<name>A0A3E0A766_9CHLR</name>
<keyword evidence="1" id="KW-0732">Signal</keyword>
<dbReference type="Gene3D" id="2.60.40.10">
    <property type="entry name" value="Immunoglobulins"/>
    <property type="match status" value="1"/>
</dbReference>
<gene>
    <name evidence="3" type="ORF">DFR64_2536</name>
</gene>
<proteinExistence type="predicted"/>
<evidence type="ECO:0000259" key="2">
    <source>
        <dbReference type="Pfam" id="PF16158"/>
    </source>
</evidence>
<dbReference type="OrthoDB" id="166850at2"/>
<feature type="domain" description="Nbr1 FW" evidence="2">
    <location>
        <begin position="100"/>
        <end position="189"/>
    </location>
</feature>
<dbReference type="InterPro" id="IPR013783">
    <property type="entry name" value="Ig-like_fold"/>
</dbReference>
<dbReference type="AlphaFoldDB" id="A0A3E0A766"/>
<accession>A0A3E0A766</accession>
<dbReference type="Pfam" id="PF16158">
    <property type="entry name" value="N_BRCA1_IG"/>
    <property type="match status" value="1"/>
</dbReference>
<dbReference type="PANTHER" id="PTHR20930:SF0">
    <property type="entry name" value="PROTEIN ILRUN"/>
    <property type="match status" value="1"/>
</dbReference>
<comment type="caution">
    <text evidence="3">The sequence shown here is derived from an EMBL/GenBank/DDBJ whole genome shotgun (WGS) entry which is preliminary data.</text>
</comment>
<dbReference type="EMBL" id="QUMS01000004">
    <property type="protein sequence ID" value="REG06107.1"/>
    <property type="molecule type" value="Genomic_DNA"/>
</dbReference>
<dbReference type="PROSITE" id="PS51257">
    <property type="entry name" value="PROKAR_LIPOPROTEIN"/>
    <property type="match status" value="1"/>
</dbReference>
<keyword evidence="4" id="KW-1185">Reference proteome</keyword>
<organism evidence="3 4">
    <name type="scientific">Pelolinea submarina</name>
    <dbReference type="NCBI Taxonomy" id="913107"/>
    <lineage>
        <taxon>Bacteria</taxon>
        <taxon>Bacillati</taxon>
        <taxon>Chloroflexota</taxon>
        <taxon>Anaerolineae</taxon>
        <taxon>Anaerolineales</taxon>
        <taxon>Anaerolineaceae</taxon>
        <taxon>Pelolinea</taxon>
    </lineage>
</organism>
<feature type="chain" id="PRO_5017691463" evidence="1">
    <location>
        <begin position="20"/>
        <end position="302"/>
    </location>
</feature>
<dbReference type="RefSeq" id="WP_158674971.1">
    <property type="nucleotide sequence ID" value="NZ_AP018437.1"/>
</dbReference>
<evidence type="ECO:0000313" key="3">
    <source>
        <dbReference type="EMBL" id="REG06107.1"/>
    </source>
</evidence>
<dbReference type="PANTHER" id="PTHR20930">
    <property type="entry name" value="OVARIAN CARCINOMA ANTIGEN CA125-RELATED"/>
    <property type="match status" value="1"/>
</dbReference>
<protein>
    <submittedName>
        <fullName evidence="3">Ig-like domain-containing protein</fullName>
    </submittedName>
</protein>
<evidence type="ECO:0000256" key="1">
    <source>
        <dbReference type="SAM" id="SignalP"/>
    </source>
</evidence>
<sequence length="302" mass="32967">MKIRITTALILAGMLVLSACNFPLSPEKTPTPDVDLLATSVAGTVEAMMRQQPTMTVPAPTAEPTATLPVLQPTNTVSSLPQPTTAPVHACNEAVFVSETIPDGTQFELSQGFTKTWTIMNTGTCTWNTNYKWVFVSGDAMEAPASVNLTQEVAPNGQITISVPMKTPYIAGTYTGYWALQGEDGVNFFTNNSVKVQATSDAFRVTSVTTTLKDHTDVDCPYDNTFKVNITTSTAGTIKYHLIFSDTSETSPSNVKFDKGETKTIEEHWYDMDAGDNYWVKVYIDSPNNQSFGAFKFDITCK</sequence>
<dbReference type="InterPro" id="IPR032350">
    <property type="entry name" value="Nbr1_FW"/>
</dbReference>
<dbReference type="CDD" id="cd14947">
    <property type="entry name" value="NBR1_like"/>
    <property type="match status" value="1"/>
</dbReference>
<reference evidence="3 4" key="1">
    <citation type="submission" date="2018-08" db="EMBL/GenBank/DDBJ databases">
        <title>Genomic Encyclopedia of Type Strains, Phase IV (KMG-IV): sequencing the most valuable type-strain genomes for metagenomic binning, comparative biology and taxonomic classification.</title>
        <authorList>
            <person name="Goeker M."/>
        </authorList>
    </citation>
    <scope>NUCLEOTIDE SEQUENCE [LARGE SCALE GENOMIC DNA]</scope>
    <source>
        <strain evidence="3 4">DSM 23923</strain>
    </source>
</reference>
<dbReference type="Proteomes" id="UP000256388">
    <property type="component" value="Unassembled WGS sequence"/>
</dbReference>